<evidence type="ECO:0000313" key="2">
    <source>
        <dbReference type="Proteomes" id="UP000810207"/>
    </source>
</evidence>
<gene>
    <name evidence="1" type="ORF">J2Z28_003834</name>
</gene>
<dbReference type="EMBL" id="JAGIKV010000014">
    <property type="protein sequence ID" value="MBP2247183.1"/>
    <property type="molecule type" value="Genomic_DNA"/>
</dbReference>
<name>A0ABS4RWA0_PAEXY</name>
<organism evidence="1 2">
    <name type="scientific">Paenibacillus xylanexedens</name>
    <dbReference type="NCBI Taxonomy" id="528191"/>
    <lineage>
        <taxon>Bacteria</taxon>
        <taxon>Bacillati</taxon>
        <taxon>Bacillota</taxon>
        <taxon>Bacilli</taxon>
        <taxon>Bacillales</taxon>
        <taxon>Paenibacillaceae</taxon>
        <taxon>Paenibacillus</taxon>
    </lineage>
</organism>
<accession>A0ABS4RWA0</accession>
<reference evidence="1 2" key="1">
    <citation type="submission" date="2021-03" db="EMBL/GenBank/DDBJ databases">
        <title>Genomic Encyclopedia of Type Strains, Phase IV (KMG-IV): sequencing the most valuable type-strain genomes for metagenomic binning, comparative biology and taxonomic classification.</title>
        <authorList>
            <person name="Goeker M."/>
        </authorList>
    </citation>
    <scope>NUCLEOTIDE SEQUENCE [LARGE SCALE GENOMIC DNA]</scope>
    <source>
        <strain evidence="1 2">DSM 21292</strain>
    </source>
</reference>
<dbReference type="Proteomes" id="UP000810207">
    <property type="component" value="Unassembled WGS sequence"/>
</dbReference>
<comment type="caution">
    <text evidence="1">The sequence shown here is derived from an EMBL/GenBank/DDBJ whole genome shotgun (WGS) entry which is preliminary data.</text>
</comment>
<keyword evidence="2" id="KW-1185">Reference proteome</keyword>
<protein>
    <submittedName>
        <fullName evidence="1">Uncharacterized protein</fullName>
    </submittedName>
</protein>
<proteinExistence type="predicted"/>
<dbReference type="RefSeq" id="WP_211083605.1">
    <property type="nucleotide sequence ID" value="NZ_CBCSLC010000024.1"/>
</dbReference>
<evidence type="ECO:0000313" key="1">
    <source>
        <dbReference type="EMBL" id="MBP2247183.1"/>
    </source>
</evidence>
<sequence>MKNQRDGSNQISSILEYCEKKEDLLHRRLSVIINELWDVPGVRTELLTEIEDLYISKGAIYCSVAYEHGIKEGARNSKKSC</sequence>